<proteinExistence type="predicted"/>
<evidence type="ECO:0000313" key="1">
    <source>
        <dbReference type="EMBL" id="KAJ6640896.1"/>
    </source>
</evidence>
<sequence>MKRPYEVKIFNLTCFSADKNILVNATLTADGSLDVNVNLLKDYPEVHFIAEIYLDSGSGKYEMEILNKTVIVCRIFRQPRYEPLIQIIYKMVLPHSNYPTECPIRKNTYSVKGFRINTELLPPMLPEKNVLMFFNVAS</sequence>
<organism evidence="1 2">
    <name type="scientific">Pseudolycoriella hygida</name>
    <dbReference type="NCBI Taxonomy" id="35572"/>
    <lineage>
        <taxon>Eukaryota</taxon>
        <taxon>Metazoa</taxon>
        <taxon>Ecdysozoa</taxon>
        <taxon>Arthropoda</taxon>
        <taxon>Hexapoda</taxon>
        <taxon>Insecta</taxon>
        <taxon>Pterygota</taxon>
        <taxon>Neoptera</taxon>
        <taxon>Endopterygota</taxon>
        <taxon>Diptera</taxon>
        <taxon>Nematocera</taxon>
        <taxon>Sciaroidea</taxon>
        <taxon>Sciaridae</taxon>
        <taxon>Pseudolycoriella</taxon>
    </lineage>
</organism>
<dbReference type="Proteomes" id="UP001151699">
    <property type="component" value="Chromosome B"/>
</dbReference>
<evidence type="ECO:0000313" key="2">
    <source>
        <dbReference type="Proteomes" id="UP001151699"/>
    </source>
</evidence>
<name>A0A9Q0N110_9DIPT</name>
<comment type="caution">
    <text evidence="1">The sequence shown here is derived from an EMBL/GenBank/DDBJ whole genome shotgun (WGS) entry which is preliminary data.</text>
</comment>
<keyword evidence="2" id="KW-1185">Reference proteome</keyword>
<dbReference type="AlphaFoldDB" id="A0A9Q0N110"/>
<reference evidence="1" key="1">
    <citation type="submission" date="2022-07" db="EMBL/GenBank/DDBJ databases">
        <authorList>
            <person name="Trinca V."/>
            <person name="Uliana J.V.C."/>
            <person name="Torres T.T."/>
            <person name="Ward R.J."/>
            <person name="Monesi N."/>
        </authorList>
    </citation>
    <scope>NUCLEOTIDE SEQUENCE</scope>
    <source>
        <strain evidence="1">HSMRA1968</strain>
        <tissue evidence="1">Whole embryos</tissue>
    </source>
</reference>
<dbReference type="Pfam" id="PF06477">
    <property type="entry name" value="DUF1091"/>
    <property type="match status" value="1"/>
</dbReference>
<accession>A0A9Q0N110</accession>
<dbReference type="EMBL" id="WJQU01000002">
    <property type="protein sequence ID" value="KAJ6640896.1"/>
    <property type="molecule type" value="Genomic_DNA"/>
</dbReference>
<gene>
    <name evidence="1" type="ORF">Bhyg_05829</name>
</gene>
<dbReference type="InterPro" id="IPR010512">
    <property type="entry name" value="DUF1091"/>
</dbReference>
<dbReference type="PANTHER" id="PTHR20898">
    <property type="entry name" value="DAEDALUS ON 3-RELATED-RELATED"/>
    <property type="match status" value="1"/>
</dbReference>
<dbReference type="OrthoDB" id="8040949at2759"/>
<protein>
    <submittedName>
        <fullName evidence="1">Uncharacterized protein</fullName>
    </submittedName>
</protein>
<dbReference type="PANTHER" id="PTHR20898:SF1">
    <property type="entry name" value="MD-2-RELATED LIPID-RECOGNITION DOMAIN-CONTAINING PROTEIN"/>
    <property type="match status" value="1"/>
</dbReference>
<dbReference type="SMART" id="SM00697">
    <property type="entry name" value="DM8"/>
    <property type="match status" value="1"/>
</dbReference>